<dbReference type="InterPro" id="IPR048279">
    <property type="entry name" value="MdtK-like"/>
</dbReference>
<keyword evidence="6 7" id="KW-0472">Membrane</keyword>
<reference evidence="8" key="1">
    <citation type="journal article" date="2022" name="Cell Host Microbe">
        <title>Colonization of the live biotherapeutic product VE303 and modulation of the microbiota and metabolites in healthy volunteers.</title>
        <authorList>
            <person name="Dsouza M."/>
            <person name="Menon R."/>
            <person name="Crossette E."/>
            <person name="Bhattarai S.K."/>
            <person name="Schneider J."/>
            <person name="Kim Y.G."/>
            <person name="Reddy S."/>
            <person name="Caballero S."/>
            <person name="Felix C."/>
            <person name="Cornacchione L."/>
            <person name="Hendrickson J."/>
            <person name="Watson A.R."/>
            <person name="Minot S.S."/>
            <person name="Greenfield N."/>
            <person name="Schopf L."/>
            <person name="Szabady R."/>
            <person name="Patarroyo J."/>
            <person name="Smith W."/>
            <person name="Harrison P."/>
            <person name="Kuijper E.J."/>
            <person name="Kelly C.P."/>
            <person name="Olle B."/>
            <person name="Bobilev D."/>
            <person name="Silber J.L."/>
            <person name="Bucci V."/>
            <person name="Roberts B."/>
            <person name="Faith J."/>
            <person name="Norman J.M."/>
        </authorList>
    </citation>
    <scope>NUCLEOTIDE SEQUENCE</scope>
    <source>
        <strain evidence="8">VE303-04</strain>
    </source>
</reference>
<feature type="transmembrane region" description="Helical" evidence="7">
    <location>
        <begin position="369"/>
        <end position="391"/>
    </location>
</feature>
<dbReference type="Proteomes" id="UP001203136">
    <property type="component" value="Unassembled WGS sequence"/>
</dbReference>
<evidence type="ECO:0000256" key="4">
    <source>
        <dbReference type="ARBA" id="ARBA00022692"/>
    </source>
</evidence>
<name>A0AAW5F061_CLOSY</name>
<dbReference type="PANTHER" id="PTHR43549">
    <property type="entry name" value="MULTIDRUG RESISTANCE PROTEIN YPNP-RELATED"/>
    <property type="match status" value="1"/>
</dbReference>
<dbReference type="EMBL" id="JAQLGM010000009">
    <property type="protein sequence ID" value="MDB1999665.1"/>
    <property type="molecule type" value="Genomic_DNA"/>
</dbReference>
<feature type="transmembrane region" description="Helical" evidence="7">
    <location>
        <begin position="403"/>
        <end position="423"/>
    </location>
</feature>
<evidence type="ECO:0000256" key="5">
    <source>
        <dbReference type="ARBA" id="ARBA00022989"/>
    </source>
</evidence>
<dbReference type="InterPro" id="IPR052031">
    <property type="entry name" value="Membrane_Transporter-Flippase"/>
</dbReference>
<feature type="transmembrane region" description="Helical" evidence="7">
    <location>
        <begin position="105"/>
        <end position="126"/>
    </location>
</feature>
<evidence type="ECO:0000313" key="10">
    <source>
        <dbReference type="Proteomes" id="UP001203136"/>
    </source>
</evidence>
<dbReference type="PIRSF" id="PIRSF006603">
    <property type="entry name" value="DinF"/>
    <property type="match status" value="1"/>
</dbReference>
<dbReference type="GO" id="GO:0005886">
    <property type="term" value="C:plasma membrane"/>
    <property type="evidence" value="ECO:0007669"/>
    <property type="project" value="UniProtKB-SubCell"/>
</dbReference>
<feature type="transmembrane region" description="Helical" evidence="7">
    <location>
        <begin position="177"/>
        <end position="201"/>
    </location>
</feature>
<dbReference type="GO" id="GO:0042910">
    <property type="term" value="F:xenobiotic transmembrane transporter activity"/>
    <property type="evidence" value="ECO:0007669"/>
    <property type="project" value="InterPro"/>
</dbReference>
<evidence type="ECO:0000313" key="9">
    <source>
        <dbReference type="EMBL" id="MDB1999665.1"/>
    </source>
</evidence>
<evidence type="ECO:0000256" key="3">
    <source>
        <dbReference type="ARBA" id="ARBA00022475"/>
    </source>
</evidence>
<dbReference type="AlphaFoldDB" id="A0AAW5F061"/>
<keyword evidence="2" id="KW-0813">Transport</keyword>
<feature type="transmembrane region" description="Helical" evidence="7">
    <location>
        <begin position="207"/>
        <end position="233"/>
    </location>
</feature>
<dbReference type="EMBL" id="JAINVB010000001">
    <property type="protein sequence ID" value="MCK0085954.1"/>
    <property type="molecule type" value="Genomic_DNA"/>
</dbReference>
<feature type="transmembrane region" description="Helical" evidence="7">
    <location>
        <begin position="61"/>
        <end position="84"/>
    </location>
</feature>
<evidence type="ECO:0000256" key="2">
    <source>
        <dbReference type="ARBA" id="ARBA00022448"/>
    </source>
</evidence>
<accession>A0AAW5F061</accession>
<sequence length="465" mass="50783">METTELTELEKKEPMKENKMGTRTMLPLLLSMAFPPMLSMLIQSLYNIVDSMFVARYSENALTAVSLAFPLQTLIVACSVGIGVGVNSYIARKLGEQRQEEADSAVIHGLLLALTASILFVTAGAFCIEPFFRMFTDDGAILADGLIYARICVGFCFGPFIHICIEKIFQATGKMIFPMALQAIGAILNIILDPILIFGYFGLPAMGVTGAAVATVIGQMTSMGLSFFVLVAFQHDVKLRLKGFHFQGAIIRQILTVAVPNACMNALGSLLVMGLNAILIRFSNTAVSLFGIYYKLQTFVFMPASGLSQGAMPIMGYNYGARSRKRLLECLKYSIGICFLIMVIGFLLFEGAAGYLLSLFHASSEMLEIGIPALRIIAVSFLPASIGFILPTMFQAMGNGIDSLIVFLLRQFVITLPLAWFLHGPFGLTGIWVSFIVAETAGAAAAFLLYWRIQKKDELLRKQPL</sequence>
<evidence type="ECO:0000256" key="1">
    <source>
        <dbReference type="ARBA" id="ARBA00004651"/>
    </source>
</evidence>
<evidence type="ECO:0000313" key="8">
    <source>
        <dbReference type="EMBL" id="MCK0085954.1"/>
    </source>
</evidence>
<dbReference type="Pfam" id="PF01554">
    <property type="entry name" value="MatE"/>
    <property type="match status" value="2"/>
</dbReference>
<comment type="caution">
    <text evidence="8">The sequence shown here is derived from an EMBL/GenBank/DDBJ whole genome shotgun (WGS) entry which is preliminary data.</text>
</comment>
<dbReference type="GeneID" id="57970935"/>
<feature type="transmembrane region" description="Helical" evidence="7">
    <location>
        <begin position="300"/>
        <end position="321"/>
    </location>
</feature>
<feature type="transmembrane region" description="Helical" evidence="7">
    <location>
        <begin position="429"/>
        <end position="451"/>
    </location>
</feature>
<feature type="transmembrane region" description="Helical" evidence="7">
    <location>
        <begin position="25"/>
        <end position="49"/>
    </location>
</feature>
<keyword evidence="5 7" id="KW-1133">Transmembrane helix</keyword>
<feature type="transmembrane region" description="Helical" evidence="7">
    <location>
        <begin position="146"/>
        <end position="165"/>
    </location>
</feature>
<dbReference type="Proteomes" id="UP001300871">
    <property type="component" value="Unassembled WGS sequence"/>
</dbReference>
<dbReference type="GO" id="GO:0015297">
    <property type="term" value="F:antiporter activity"/>
    <property type="evidence" value="ECO:0007669"/>
    <property type="project" value="InterPro"/>
</dbReference>
<keyword evidence="4 7" id="KW-0812">Transmembrane</keyword>
<dbReference type="InterPro" id="IPR002528">
    <property type="entry name" value="MATE_fam"/>
</dbReference>
<comment type="subcellular location">
    <subcellularLocation>
        <location evidence="1">Cell membrane</location>
        <topology evidence="1">Multi-pass membrane protein</topology>
    </subcellularLocation>
</comment>
<organism evidence="8 10">
    <name type="scientific">Clostridium symbiosum</name>
    <name type="common">Bacteroides symbiosus</name>
    <dbReference type="NCBI Taxonomy" id="1512"/>
    <lineage>
        <taxon>Bacteria</taxon>
        <taxon>Bacillati</taxon>
        <taxon>Bacillota</taxon>
        <taxon>Clostridia</taxon>
        <taxon>Lachnospirales</taxon>
        <taxon>Lachnospiraceae</taxon>
        <taxon>Otoolea</taxon>
    </lineage>
</organism>
<dbReference type="CDD" id="cd13144">
    <property type="entry name" value="MATE_like_4"/>
    <property type="match status" value="1"/>
</dbReference>
<protein>
    <submittedName>
        <fullName evidence="8">MATE family efflux transporter</fullName>
    </submittedName>
</protein>
<dbReference type="PANTHER" id="PTHR43549:SF3">
    <property type="entry name" value="MULTIDRUG RESISTANCE PROTEIN YPNP-RELATED"/>
    <property type="match status" value="1"/>
</dbReference>
<gene>
    <name evidence="8" type="ORF">K5I21_08770</name>
    <name evidence="9" type="ORF">PM006_05585</name>
</gene>
<feature type="transmembrane region" description="Helical" evidence="7">
    <location>
        <begin position="333"/>
        <end position="357"/>
    </location>
</feature>
<proteinExistence type="predicted"/>
<feature type="transmembrane region" description="Helical" evidence="7">
    <location>
        <begin position="254"/>
        <end position="280"/>
    </location>
</feature>
<dbReference type="RefSeq" id="WP_003503950.1">
    <property type="nucleotide sequence ID" value="NZ_BAABZD010000004.1"/>
</dbReference>
<dbReference type="NCBIfam" id="TIGR00797">
    <property type="entry name" value="matE"/>
    <property type="match status" value="1"/>
</dbReference>
<evidence type="ECO:0000256" key="7">
    <source>
        <dbReference type="SAM" id="Phobius"/>
    </source>
</evidence>
<evidence type="ECO:0000256" key="6">
    <source>
        <dbReference type="ARBA" id="ARBA00023136"/>
    </source>
</evidence>
<keyword evidence="3" id="KW-1003">Cell membrane</keyword>
<reference evidence="9" key="2">
    <citation type="submission" date="2023-01" db="EMBL/GenBank/DDBJ databases">
        <title>Human gut microbiome strain richness.</title>
        <authorList>
            <person name="Chen-Liaw A."/>
        </authorList>
    </citation>
    <scope>NUCLEOTIDE SEQUENCE</scope>
    <source>
        <strain evidence="9">B1_m1001713B170214d0_201011</strain>
    </source>
</reference>